<gene>
    <name evidence="1" type="ORF">SAMN05421684_0595</name>
</gene>
<keyword evidence="2" id="KW-1185">Reference proteome</keyword>
<dbReference type="EMBL" id="FNQB01000001">
    <property type="protein sequence ID" value="SDY60537.1"/>
    <property type="molecule type" value="Genomic_DNA"/>
</dbReference>
<proteinExistence type="predicted"/>
<evidence type="ECO:0008006" key="3">
    <source>
        <dbReference type="Google" id="ProtNLM"/>
    </source>
</evidence>
<evidence type="ECO:0000313" key="1">
    <source>
        <dbReference type="EMBL" id="SDY60537.1"/>
    </source>
</evidence>
<accession>A0A1H3L7P9</accession>
<evidence type="ECO:0000313" key="2">
    <source>
        <dbReference type="Proteomes" id="UP000199632"/>
    </source>
</evidence>
<dbReference type="Gene3D" id="3.40.50.10140">
    <property type="entry name" value="Toll/interleukin-1 receptor homology (TIR) domain"/>
    <property type="match status" value="1"/>
</dbReference>
<organism evidence="1 2">
    <name type="scientific">Asanoa ishikariensis</name>
    <dbReference type="NCBI Taxonomy" id="137265"/>
    <lineage>
        <taxon>Bacteria</taxon>
        <taxon>Bacillati</taxon>
        <taxon>Actinomycetota</taxon>
        <taxon>Actinomycetes</taxon>
        <taxon>Micromonosporales</taxon>
        <taxon>Micromonosporaceae</taxon>
        <taxon>Asanoa</taxon>
    </lineage>
</organism>
<dbReference type="STRING" id="137265.SAMN05421684_0595"/>
<name>A0A1H3L7P9_9ACTN</name>
<dbReference type="InterPro" id="IPR035897">
    <property type="entry name" value="Toll_tir_struct_dom_sf"/>
</dbReference>
<dbReference type="AlphaFoldDB" id="A0A1H3L7P9"/>
<dbReference type="Proteomes" id="UP000199632">
    <property type="component" value="Unassembled WGS sequence"/>
</dbReference>
<reference evidence="2" key="1">
    <citation type="submission" date="2016-10" db="EMBL/GenBank/DDBJ databases">
        <authorList>
            <person name="Varghese N."/>
            <person name="Submissions S."/>
        </authorList>
    </citation>
    <scope>NUCLEOTIDE SEQUENCE [LARGE SCALE GENOMIC DNA]</scope>
    <source>
        <strain evidence="2">DSM 44718</strain>
    </source>
</reference>
<sequence>MTPSRPDRYPFYLSYARSAPLGADAPEDGDHTVGDLFHRLSNEVRDIVGDDRSADVGYFDDTSRPSENWKADVSEVLRRADVFVALYSPRYFIRSVPLRERAAYLHELSGREQALRLLPVLWVPWEAWNHQEEHAASLTLGAGIKEYKANGLRALCRLAAYESQYSEVLRRLARRIVDIAGAAGPRPSTPVVIDDVEVPESSFSGMRLTVVVLAPSDPPSRWRPFGNRLRLPPAELAAIHGERLGMVPRVADAQIEFGPLAEGAVLVLVDPRIAESPQGRTTLDSVAARLPDWAVVVVVADGEDPRYRKRAHELSRIVNDKLGGTQRQVRRILDADQLGKRMPTVVDDTRKVYLSTAPVFLPKGALPRLPRIADDHGPAHEEDIDG</sequence>
<protein>
    <recommendedName>
        <fullName evidence="3">FxsC C-terminal domain-containing protein</fullName>
    </recommendedName>
</protein>